<feature type="transmembrane region" description="Helical" evidence="5">
    <location>
        <begin position="46"/>
        <end position="64"/>
    </location>
</feature>
<feature type="transmembrane region" description="Helical" evidence="5">
    <location>
        <begin position="111"/>
        <end position="128"/>
    </location>
</feature>
<evidence type="ECO:0000256" key="5">
    <source>
        <dbReference type="SAM" id="Phobius"/>
    </source>
</evidence>
<feature type="transmembrane region" description="Helical" evidence="5">
    <location>
        <begin position="207"/>
        <end position="229"/>
    </location>
</feature>
<name>A0A1H3R6L4_9PSEU</name>
<sequence>MRDRWAGARRSLWAHVQTCRPYTLCYPVLVGVAGAGVGGAAGLVEFVIAGCGTAFGWLSGHYLGDYFDRELDRVAKPQRPIPSGRLTAGTALACGTGFAVGAAALLAWANWRTLLLVVAALGGIVAYSRFCKARGLSGNLVRGLITALAFLIGAMVVDPLPGWPAVAFAVVFLLHDTASNLVGTLRDVDGDRAAGYRSVPVRNGMRYATRLITVLYVSAIVTAAFGILLPHRPGYPVLLAVAACVGLVAVLPLLWLAPTLSQARALRAHELLVAERLVLAGAVLARTVPAFAVGSLLVLALVFSLWTQAAMRSKHEIADDDRETQPT</sequence>
<evidence type="ECO:0000256" key="3">
    <source>
        <dbReference type="ARBA" id="ARBA00022989"/>
    </source>
</evidence>
<evidence type="ECO:0000256" key="1">
    <source>
        <dbReference type="ARBA" id="ARBA00004141"/>
    </source>
</evidence>
<dbReference type="Pfam" id="PF01040">
    <property type="entry name" value="UbiA"/>
    <property type="match status" value="1"/>
</dbReference>
<dbReference type="PANTHER" id="PTHR42723">
    <property type="entry name" value="CHLOROPHYLL SYNTHASE"/>
    <property type="match status" value="1"/>
</dbReference>
<comment type="subcellular location">
    <subcellularLocation>
        <location evidence="1">Membrane</location>
        <topology evidence="1">Multi-pass membrane protein</topology>
    </subcellularLocation>
</comment>
<organism evidence="6 7">
    <name type="scientific">Saccharopolyspora shandongensis</name>
    <dbReference type="NCBI Taxonomy" id="418495"/>
    <lineage>
        <taxon>Bacteria</taxon>
        <taxon>Bacillati</taxon>
        <taxon>Actinomycetota</taxon>
        <taxon>Actinomycetes</taxon>
        <taxon>Pseudonocardiales</taxon>
        <taxon>Pseudonocardiaceae</taxon>
        <taxon>Saccharopolyspora</taxon>
    </lineage>
</organism>
<dbReference type="AlphaFoldDB" id="A0A1H3R6L4"/>
<dbReference type="CDD" id="cd13956">
    <property type="entry name" value="PT_UbiA"/>
    <property type="match status" value="1"/>
</dbReference>
<dbReference type="InterPro" id="IPR000537">
    <property type="entry name" value="UbiA_prenyltransferase"/>
</dbReference>
<evidence type="ECO:0000256" key="2">
    <source>
        <dbReference type="ARBA" id="ARBA00022692"/>
    </source>
</evidence>
<evidence type="ECO:0000313" key="7">
    <source>
        <dbReference type="Proteomes" id="UP000199529"/>
    </source>
</evidence>
<dbReference type="EMBL" id="FNOK01000052">
    <property type="protein sequence ID" value="SDZ21226.1"/>
    <property type="molecule type" value="Genomic_DNA"/>
</dbReference>
<dbReference type="PANTHER" id="PTHR42723:SF1">
    <property type="entry name" value="CHLOROPHYLL SYNTHASE, CHLOROPLASTIC"/>
    <property type="match status" value="1"/>
</dbReference>
<dbReference type="Gene3D" id="1.20.120.1780">
    <property type="entry name" value="UbiA prenyltransferase"/>
    <property type="match status" value="1"/>
</dbReference>
<dbReference type="STRING" id="418495.SAMN05216215_10527"/>
<dbReference type="RefSeq" id="WP_177226879.1">
    <property type="nucleotide sequence ID" value="NZ_FNOK01000052.1"/>
</dbReference>
<feature type="transmembrane region" description="Helical" evidence="5">
    <location>
        <begin position="140"/>
        <end position="157"/>
    </location>
</feature>
<dbReference type="GO" id="GO:0016020">
    <property type="term" value="C:membrane"/>
    <property type="evidence" value="ECO:0007669"/>
    <property type="project" value="UniProtKB-SubCell"/>
</dbReference>
<dbReference type="InterPro" id="IPR044878">
    <property type="entry name" value="UbiA_sf"/>
</dbReference>
<feature type="transmembrane region" description="Helical" evidence="5">
    <location>
        <begin position="277"/>
        <end position="306"/>
    </location>
</feature>
<dbReference type="GO" id="GO:0016765">
    <property type="term" value="F:transferase activity, transferring alkyl or aryl (other than methyl) groups"/>
    <property type="evidence" value="ECO:0007669"/>
    <property type="project" value="InterPro"/>
</dbReference>
<dbReference type="InterPro" id="IPR050475">
    <property type="entry name" value="Prenyltransferase_related"/>
</dbReference>
<feature type="transmembrane region" description="Helical" evidence="5">
    <location>
        <begin position="21"/>
        <end position="40"/>
    </location>
</feature>
<evidence type="ECO:0000313" key="6">
    <source>
        <dbReference type="EMBL" id="SDZ21226.1"/>
    </source>
</evidence>
<evidence type="ECO:0000256" key="4">
    <source>
        <dbReference type="ARBA" id="ARBA00023136"/>
    </source>
</evidence>
<keyword evidence="7" id="KW-1185">Reference proteome</keyword>
<reference evidence="7" key="1">
    <citation type="submission" date="2016-10" db="EMBL/GenBank/DDBJ databases">
        <authorList>
            <person name="Varghese N."/>
            <person name="Submissions S."/>
        </authorList>
    </citation>
    <scope>NUCLEOTIDE SEQUENCE [LARGE SCALE GENOMIC DNA]</scope>
    <source>
        <strain evidence="7">CGMCC 4.3530</strain>
    </source>
</reference>
<keyword evidence="6" id="KW-0808">Transferase</keyword>
<feature type="transmembrane region" description="Helical" evidence="5">
    <location>
        <begin position="85"/>
        <end position="105"/>
    </location>
</feature>
<gene>
    <name evidence="6" type="ORF">SAMN05216215_10527</name>
</gene>
<proteinExistence type="predicted"/>
<keyword evidence="3 5" id="KW-1133">Transmembrane helix</keyword>
<dbReference type="Proteomes" id="UP000199529">
    <property type="component" value="Unassembled WGS sequence"/>
</dbReference>
<accession>A0A1H3R6L4</accession>
<feature type="transmembrane region" description="Helical" evidence="5">
    <location>
        <begin position="235"/>
        <end position="256"/>
    </location>
</feature>
<keyword evidence="2 5" id="KW-0812">Transmembrane</keyword>
<dbReference type="Gene3D" id="1.10.357.140">
    <property type="entry name" value="UbiA prenyltransferase"/>
    <property type="match status" value="1"/>
</dbReference>
<keyword evidence="4 5" id="KW-0472">Membrane</keyword>
<protein>
    <submittedName>
        <fullName evidence="6">4-hydroxybenzoate polyprenyltransferase/geranylgeranylglycerol-phosphate geranylgeranyltransferase</fullName>
    </submittedName>
</protein>